<dbReference type="Proteomes" id="UP000193045">
    <property type="component" value="Unassembled WGS sequence"/>
</dbReference>
<organism evidence="1 2">
    <name type="scientific">Escherichia coli H386</name>
    <dbReference type="NCBI Taxonomy" id="656397"/>
    <lineage>
        <taxon>Bacteria</taxon>
        <taxon>Pseudomonadati</taxon>
        <taxon>Pseudomonadota</taxon>
        <taxon>Gammaproteobacteria</taxon>
        <taxon>Enterobacterales</taxon>
        <taxon>Enterobacteriaceae</taxon>
        <taxon>Escherichia</taxon>
    </lineage>
</organism>
<evidence type="ECO:0000313" key="1">
    <source>
        <dbReference type="EMBL" id="OSL13329.1"/>
    </source>
</evidence>
<reference evidence="1 2" key="1">
    <citation type="submission" date="2010-04" db="EMBL/GenBank/DDBJ databases">
        <title>The Genome Sequence of Escherichia coli H386.</title>
        <authorList>
            <consortium name="The Broad Institute Genome Sequencing Platform"/>
            <consortium name="The Broad Institute Genome Sequencing Center for Infectious Disease"/>
            <person name="Feldgarden M."/>
            <person name="Gordon D.M."/>
            <person name="Johnson J.R."/>
            <person name="Johnston B.D."/>
            <person name="Young S."/>
            <person name="Zeng Q."/>
            <person name="Koehrsen M."/>
            <person name="Alvarado L."/>
            <person name="Berlin A.M."/>
            <person name="Borenstein D."/>
            <person name="Chapman S.B."/>
            <person name="Chen Z."/>
            <person name="Engels R."/>
            <person name="Freedman E."/>
            <person name="Gellesch M."/>
            <person name="Goldberg J."/>
            <person name="Griggs A."/>
            <person name="Gujja S."/>
            <person name="Heilman E.R."/>
            <person name="Heiman D.I."/>
            <person name="Hepburn T.A."/>
            <person name="Howarth C."/>
            <person name="Jen D."/>
            <person name="Larson L."/>
            <person name="Mehta T."/>
            <person name="Park D."/>
            <person name="Pearson M."/>
            <person name="Richards J."/>
            <person name="Roberts A."/>
            <person name="Saif S."/>
            <person name="Shea T.D."/>
            <person name="Shenoy N."/>
            <person name="Sisk P."/>
            <person name="Stolte C."/>
            <person name="Sykes S.N."/>
            <person name="Walk T."/>
            <person name="White J."/>
            <person name="Yandava C."/>
            <person name="Haas B."/>
            <person name="Henn M.R."/>
            <person name="Nusbaum C."/>
            <person name="Birren B."/>
        </authorList>
    </citation>
    <scope>NUCLEOTIDE SEQUENCE [LARGE SCALE GENOMIC DNA]</scope>
    <source>
        <strain evidence="1 2">H386</strain>
    </source>
</reference>
<comment type="caution">
    <text evidence="1">The sequence shown here is derived from an EMBL/GenBank/DDBJ whole genome shotgun (WGS) entry which is preliminary data.</text>
</comment>
<protein>
    <submittedName>
        <fullName evidence="1">Uncharacterized protein</fullName>
    </submittedName>
</protein>
<sequence>MVKTGNGIKILNIFTFSQTDCGAYNFSALIFLS</sequence>
<gene>
    <name evidence="1" type="ORF">ECVG_03614</name>
</gene>
<proteinExistence type="predicted"/>
<accession>A0A1X3JIS9</accession>
<evidence type="ECO:0000313" key="2">
    <source>
        <dbReference type="Proteomes" id="UP000193045"/>
    </source>
</evidence>
<dbReference type="AlphaFoldDB" id="A0A1X3JIS9"/>
<name>A0A1X3JIS9_ECOLX</name>
<dbReference type="EMBL" id="ADJB01000035">
    <property type="protein sequence ID" value="OSL13329.1"/>
    <property type="molecule type" value="Genomic_DNA"/>
</dbReference>